<evidence type="ECO:0000256" key="3">
    <source>
        <dbReference type="ARBA" id="ARBA00023125"/>
    </source>
</evidence>
<name>A0ABP2PSC0_9BURK</name>
<comment type="caution">
    <text evidence="8">The sequence shown here is derived from an EMBL/GenBank/DDBJ whole genome shotgun (WGS) entry which is preliminary data.</text>
</comment>
<comment type="similarity">
    <text evidence="1">Belongs to the 'phage' integrase family.</text>
</comment>
<dbReference type="Proteomes" id="UP000004980">
    <property type="component" value="Unassembled WGS sequence"/>
</dbReference>
<evidence type="ECO:0000313" key="9">
    <source>
        <dbReference type="Proteomes" id="UP000004980"/>
    </source>
</evidence>
<dbReference type="SUPFAM" id="SSF56349">
    <property type="entry name" value="DNA breaking-rejoining enzymes"/>
    <property type="match status" value="1"/>
</dbReference>
<dbReference type="InterPro" id="IPR011010">
    <property type="entry name" value="DNA_brk_join_enz"/>
</dbReference>
<dbReference type="EMBL" id="AKAU01000079">
    <property type="protein sequence ID" value="EIN00390.1"/>
    <property type="molecule type" value="Genomic_DNA"/>
</dbReference>
<keyword evidence="9" id="KW-1185">Reference proteome</keyword>
<dbReference type="Gene3D" id="1.10.443.10">
    <property type="entry name" value="Intergrase catalytic core"/>
    <property type="match status" value="1"/>
</dbReference>
<evidence type="ECO:0000256" key="1">
    <source>
        <dbReference type="ARBA" id="ARBA00008857"/>
    </source>
</evidence>
<dbReference type="InterPro" id="IPR010998">
    <property type="entry name" value="Integrase_recombinase_N"/>
</dbReference>
<dbReference type="InterPro" id="IPR013762">
    <property type="entry name" value="Integrase-like_cat_sf"/>
</dbReference>
<feature type="domain" description="Core-binding (CB)" evidence="7">
    <location>
        <begin position="98"/>
        <end position="178"/>
    </location>
</feature>
<dbReference type="InterPro" id="IPR044068">
    <property type="entry name" value="CB"/>
</dbReference>
<evidence type="ECO:0000259" key="6">
    <source>
        <dbReference type="PROSITE" id="PS51898"/>
    </source>
</evidence>
<dbReference type="InterPro" id="IPR053876">
    <property type="entry name" value="Phage_int_M"/>
</dbReference>
<gene>
    <name evidence="8" type="ORF">WQE_15206</name>
</gene>
<dbReference type="Pfam" id="PF22022">
    <property type="entry name" value="Phage_int_M"/>
    <property type="match status" value="1"/>
</dbReference>
<dbReference type="PROSITE" id="PS51898">
    <property type="entry name" value="TYR_RECOMBINASE"/>
    <property type="match status" value="1"/>
</dbReference>
<protein>
    <submittedName>
        <fullName evidence="8">Integrase family protein</fullName>
    </submittedName>
</protein>
<accession>A0ABP2PSC0</accession>
<dbReference type="InterPro" id="IPR002104">
    <property type="entry name" value="Integrase_catalytic"/>
</dbReference>
<feature type="domain" description="Tyr recombinase" evidence="6">
    <location>
        <begin position="202"/>
        <end position="381"/>
    </location>
</feature>
<evidence type="ECO:0000313" key="8">
    <source>
        <dbReference type="EMBL" id="EIN00390.1"/>
    </source>
</evidence>
<dbReference type="InterPro" id="IPR038488">
    <property type="entry name" value="Integrase_DNA-bd_sf"/>
</dbReference>
<sequence length="396" mass="46101">MSLTDIKIKQAKPREKLYKVSDERGLYLEVTPTGSKWWRFKYRIDGKEKRLSLGVYPDVGLQKAREKRDEARKLVADGVDPSAHRKAQKQARADANANSFEVVTREWLEKQRKVWEDSHAEKVTRRFERDVFPWLGKRPIAEIKPVELLTVLRRIEARVVETAHRAKQNCGQVFRYAVATGRAERDITVDLKGALTPWKEEHFASITDPEEIGPLLRDMYAYKGTFEVQCCLRIAPHVFLRPVELRLAEWQEFDLDNARWDIPGERMKMRKPHIVPLSTQVVEILRELYPLTGDGVFVFRGRNPRSAISDNTVNKALRSMGYSTKDDITGHGFRAMARTVLDERLRFPYDWIEHQLAHTVRDANGRAYNRTAHLDGRREMMQAWSDYLDKLRASTD</sequence>
<evidence type="ECO:0000256" key="4">
    <source>
        <dbReference type="ARBA" id="ARBA00023172"/>
    </source>
</evidence>
<dbReference type="PROSITE" id="PS51900">
    <property type="entry name" value="CB"/>
    <property type="match status" value="1"/>
</dbReference>
<dbReference type="CDD" id="cd00801">
    <property type="entry name" value="INT_P4_C"/>
    <property type="match status" value="1"/>
</dbReference>
<dbReference type="PANTHER" id="PTHR30629:SF2">
    <property type="entry name" value="PROPHAGE INTEGRASE INTS-RELATED"/>
    <property type="match status" value="1"/>
</dbReference>
<dbReference type="Pfam" id="PF00589">
    <property type="entry name" value="Phage_integrase"/>
    <property type="match status" value="1"/>
</dbReference>
<evidence type="ECO:0000256" key="5">
    <source>
        <dbReference type="PROSITE-ProRule" id="PRU01248"/>
    </source>
</evidence>
<dbReference type="Gene3D" id="1.10.150.130">
    <property type="match status" value="1"/>
</dbReference>
<dbReference type="InterPro" id="IPR050808">
    <property type="entry name" value="Phage_Integrase"/>
</dbReference>
<organism evidence="8 9">
    <name type="scientific">Paraburkholderia hospita</name>
    <dbReference type="NCBI Taxonomy" id="169430"/>
    <lineage>
        <taxon>Bacteria</taxon>
        <taxon>Pseudomonadati</taxon>
        <taxon>Pseudomonadota</taxon>
        <taxon>Betaproteobacteria</taxon>
        <taxon>Burkholderiales</taxon>
        <taxon>Burkholderiaceae</taxon>
        <taxon>Paraburkholderia</taxon>
    </lineage>
</organism>
<keyword evidence="2" id="KW-0229">DNA integration</keyword>
<evidence type="ECO:0000259" key="7">
    <source>
        <dbReference type="PROSITE" id="PS51900"/>
    </source>
</evidence>
<dbReference type="Gene3D" id="3.30.160.390">
    <property type="entry name" value="Integrase, DNA-binding domain"/>
    <property type="match status" value="1"/>
</dbReference>
<keyword evidence="4" id="KW-0233">DNA recombination</keyword>
<proteinExistence type="inferred from homology"/>
<dbReference type="RefSeq" id="WP_007582190.1">
    <property type="nucleotide sequence ID" value="NZ_AKAU01000079.1"/>
</dbReference>
<evidence type="ECO:0000256" key="2">
    <source>
        <dbReference type="ARBA" id="ARBA00022908"/>
    </source>
</evidence>
<dbReference type="InterPro" id="IPR025166">
    <property type="entry name" value="Integrase_DNA_bind_dom"/>
</dbReference>
<dbReference type="Pfam" id="PF13356">
    <property type="entry name" value="Arm-DNA-bind_3"/>
    <property type="match status" value="1"/>
</dbReference>
<reference evidence="8 9" key="1">
    <citation type="journal article" date="2012" name="J. Bacteriol.">
        <title>Draft Genome Sequence of the Soil Bacterium Burkholderia terrae Strain BS001, Which Interacts with Fungal Surface Structures.</title>
        <authorList>
            <person name="Nazir R."/>
            <person name="Hansen M.A."/>
            <person name="Sorensen S."/>
            <person name="van Elsas J.D."/>
        </authorList>
    </citation>
    <scope>NUCLEOTIDE SEQUENCE [LARGE SCALE GENOMIC DNA]</scope>
    <source>
        <strain evidence="8 9">BS001</strain>
    </source>
</reference>
<keyword evidence="3 5" id="KW-0238">DNA-binding</keyword>
<dbReference type="PANTHER" id="PTHR30629">
    <property type="entry name" value="PROPHAGE INTEGRASE"/>
    <property type="match status" value="1"/>
</dbReference>